<name>A0ABN9RL66_9DINO</name>
<keyword evidence="3" id="KW-1185">Reference proteome</keyword>
<feature type="compositionally biased region" description="Basic residues" evidence="1">
    <location>
        <begin position="961"/>
        <end position="972"/>
    </location>
</feature>
<sequence>FLIDSSLDDVKKKLDAQTRKHNKTMRELQTANSKNHTLESSNKKKDALIADLEKRNAELIEYGSWCKKENTKMKSDLKNMTEEKESIETNHNTFVNRHKRLMQTFADRVCKILSRFKSEAEVNAISDAADKGIFVKGPTLRAFVKRQVALPAFWELLRGFMKSHSRRSAEGLIEEYATGGDGGLTRDCAQAATGLSPEKAAAAAAAAFDPVQAATDADRLLAVRIAGAALDRNYESISERDFVCKFGSDVVGGSNDERKAAFARLVERGHLIFERPKKRGRIGEKTAGDAEKRADLLQSLRAQESVVDAVAKRVEVLAGAGQGGGVPETTQVPTTYQTKFDVPSRRYVVGFGAQSLNWSARLAGLRDVDDWDIKKCAFTLAPQIAERVEFALGQHQAAKFECLRRNSTDTAAVCEELGMTTEDAKSTCVSVFCGGNPPEALAENSFLLALGREGIYLRWLAVSLSPEMHEIFVNDSSRRSPADSEKAILEATDYSVEVALKTHARFLGMLVGDAETAARDGAAIPQVLLAAGNCIIPMMARLTDNVAAAAPMANKRNRANKDAAECQARTYSNCSKLTKQSLAPLLEFPTGEGRYLIRVENGGHPQCVAATLRQGDVCHVLVGEKTYETKISTVRRCWSASADSRFLAQFKLSAVELPPNTQEQVLLELKAGGSASDGSGSCGAPCTKGKGLRQDVADEFETHLEFCVCGCRLCKKSDATHEAIVHDLRAVTTVTVTPWQCNSKKYRLTYGPNFVWVGGRKMNTATLADLGCAGVVFISSKRGLTLSYARYYEAMLFRNFASARGADWVQKDFFDDGDGGGWQGKKFPFDMRKRHSHAILYVLAAQELEPLGKHLDIYVEEDISESALRTYDDHLHKRVYPPANSACVTELVGDGHEKVLVRCSGGRGLPGGKVLKRPSAARKFAGKALTRKPAAAKTRSKPKPVAKKTAVIKKPAATKAGAKRKAPKSLHHNNGRFMLLTTSGRVVAVTEQSAPEGNDVVESTILRVPPQCPRVNCFIYDRACSVMPSALLDDQFNQIKYWVVDRLRAQKHVPTCACNPTIHRLKLRIGGLITQVAEQRFSWFRGYSRIFNEMSPSRHRFFVLYFVAKHN</sequence>
<reference evidence="2" key="1">
    <citation type="submission" date="2023-10" db="EMBL/GenBank/DDBJ databases">
        <authorList>
            <person name="Chen Y."/>
            <person name="Shah S."/>
            <person name="Dougan E. K."/>
            <person name="Thang M."/>
            <person name="Chan C."/>
        </authorList>
    </citation>
    <scope>NUCLEOTIDE SEQUENCE [LARGE SCALE GENOMIC DNA]</scope>
</reference>
<feature type="region of interest" description="Disordered" evidence="1">
    <location>
        <begin position="18"/>
        <end position="42"/>
    </location>
</feature>
<dbReference type="EMBL" id="CAUYUJ010006903">
    <property type="protein sequence ID" value="CAK0819003.1"/>
    <property type="molecule type" value="Genomic_DNA"/>
</dbReference>
<accession>A0ABN9RL66</accession>
<proteinExistence type="predicted"/>
<comment type="caution">
    <text evidence="2">The sequence shown here is derived from an EMBL/GenBank/DDBJ whole genome shotgun (WGS) entry which is preliminary data.</text>
</comment>
<protein>
    <submittedName>
        <fullName evidence="2">Uncharacterized protein</fullName>
    </submittedName>
</protein>
<evidence type="ECO:0000256" key="1">
    <source>
        <dbReference type="SAM" id="MobiDB-lite"/>
    </source>
</evidence>
<feature type="non-terminal residue" evidence="2">
    <location>
        <position position="1"/>
    </location>
</feature>
<feature type="region of interest" description="Disordered" evidence="1">
    <location>
        <begin position="926"/>
        <end position="972"/>
    </location>
</feature>
<evidence type="ECO:0000313" key="3">
    <source>
        <dbReference type="Proteomes" id="UP001189429"/>
    </source>
</evidence>
<dbReference type="Proteomes" id="UP001189429">
    <property type="component" value="Unassembled WGS sequence"/>
</dbReference>
<feature type="compositionally biased region" description="Polar residues" evidence="1">
    <location>
        <begin position="27"/>
        <end position="40"/>
    </location>
</feature>
<organism evidence="2 3">
    <name type="scientific">Prorocentrum cordatum</name>
    <dbReference type="NCBI Taxonomy" id="2364126"/>
    <lineage>
        <taxon>Eukaryota</taxon>
        <taxon>Sar</taxon>
        <taxon>Alveolata</taxon>
        <taxon>Dinophyceae</taxon>
        <taxon>Prorocentrales</taxon>
        <taxon>Prorocentraceae</taxon>
        <taxon>Prorocentrum</taxon>
    </lineage>
</organism>
<evidence type="ECO:0000313" key="2">
    <source>
        <dbReference type="EMBL" id="CAK0819003.1"/>
    </source>
</evidence>
<gene>
    <name evidence="2" type="ORF">PCOR1329_LOCUS21101</name>
</gene>